<dbReference type="Pfam" id="PF07486">
    <property type="entry name" value="Hydrolase_2"/>
    <property type="match status" value="1"/>
</dbReference>
<evidence type="ECO:0000259" key="1">
    <source>
        <dbReference type="Pfam" id="PF07486"/>
    </source>
</evidence>
<dbReference type="GO" id="GO:0016787">
    <property type="term" value="F:hydrolase activity"/>
    <property type="evidence" value="ECO:0007669"/>
    <property type="project" value="UniProtKB-KW"/>
</dbReference>
<dbReference type="AlphaFoldDB" id="A0A2N4TXT1"/>
<dbReference type="InterPro" id="IPR042047">
    <property type="entry name" value="SleB_dom1"/>
</dbReference>
<comment type="caution">
    <text evidence="2">The sequence shown here is derived from an EMBL/GenBank/DDBJ whole genome shotgun (WGS) entry which is preliminary data.</text>
</comment>
<gene>
    <name evidence="2" type="ORF">C0Q88_07360</name>
</gene>
<dbReference type="EMBL" id="PKQE01000001">
    <property type="protein sequence ID" value="PLC44488.1"/>
    <property type="molecule type" value="Genomic_DNA"/>
</dbReference>
<dbReference type="OrthoDB" id="9785345at2"/>
<reference evidence="2 3" key="1">
    <citation type="submission" date="2017-12" db="EMBL/GenBank/DDBJ databases">
        <title>Draft genome sequence of Ralstonia pickettii 52.</title>
        <authorList>
            <person name="Zheng B."/>
        </authorList>
    </citation>
    <scope>NUCLEOTIDE SEQUENCE [LARGE SCALE GENOMIC DNA]</scope>
    <source>
        <strain evidence="2 3">52</strain>
    </source>
</reference>
<sequence>MVLTTALLCMALNVYHEGRGEPTAGQVAIALTTMNRARHDSGKVCEVVMAEKQFSWTNRLVARRKDGWEIQHGAMPRDQKAWRKARVIATLALKGMLGDFTRGATHYHAKSVSPAWSKKMPRTFAYGNHVFYRHV</sequence>
<evidence type="ECO:0000313" key="2">
    <source>
        <dbReference type="EMBL" id="PLC44488.1"/>
    </source>
</evidence>
<feature type="domain" description="Cell wall hydrolase SleB" evidence="1">
    <location>
        <begin position="20"/>
        <end position="132"/>
    </location>
</feature>
<keyword evidence="2" id="KW-0378">Hydrolase</keyword>
<evidence type="ECO:0000313" key="3">
    <source>
        <dbReference type="Proteomes" id="UP000234456"/>
    </source>
</evidence>
<dbReference type="RefSeq" id="WP_102064899.1">
    <property type="nucleotide sequence ID" value="NZ_PKQE01000001.1"/>
</dbReference>
<organism evidence="2 3">
    <name type="scientific">Ralstonia pickettii</name>
    <name type="common">Burkholderia pickettii</name>
    <dbReference type="NCBI Taxonomy" id="329"/>
    <lineage>
        <taxon>Bacteria</taxon>
        <taxon>Pseudomonadati</taxon>
        <taxon>Pseudomonadota</taxon>
        <taxon>Betaproteobacteria</taxon>
        <taxon>Burkholderiales</taxon>
        <taxon>Burkholderiaceae</taxon>
        <taxon>Ralstonia</taxon>
    </lineage>
</organism>
<protein>
    <submittedName>
        <fullName evidence="2">Cell wall hydrolase</fullName>
    </submittedName>
</protein>
<name>A0A2N4TXT1_RALPI</name>
<dbReference type="Proteomes" id="UP000234456">
    <property type="component" value="Unassembled WGS sequence"/>
</dbReference>
<dbReference type="Gene3D" id="1.10.10.2520">
    <property type="entry name" value="Cell wall hydrolase SleB, domain 1"/>
    <property type="match status" value="1"/>
</dbReference>
<proteinExistence type="predicted"/>
<accession>A0A2N4TXT1</accession>
<dbReference type="InterPro" id="IPR011105">
    <property type="entry name" value="Cell_wall_hydrolase_SleB"/>
</dbReference>